<reference evidence="3" key="4">
    <citation type="journal article" date="2008" name="Microbiology">
        <title>Conditionally positive effect of the TetR-family transcriptional regulator AtrA on streptomycin production by Streptomyces griseus.</title>
        <authorList>
            <person name="Hirano S."/>
            <person name="Tanaka K."/>
            <person name="Ohnishi Y."/>
            <person name="Horinouchi S."/>
        </authorList>
    </citation>
    <scope>NUCLEOTIDE SEQUENCE</scope>
    <source>
        <strain evidence="3">NBRC 13350</strain>
    </source>
</reference>
<feature type="compositionally biased region" description="Basic and acidic residues" evidence="1">
    <location>
        <begin position="91"/>
        <end position="106"/>
    </location>
</feature>
<feature type="compositionally biased region" description="Basic residues" evidence="1">
    <location>
        <begin position="107"/>
        <end position="118"/>
    </location>
</feature>
<reference evidence="3" key="3">
    <citation type="journal article" date="2008" name="J. Biol. Chem.">
        <title>Phenolic lipids synthesized by type III polyketide synthase confer penicillin resistance on Streptomyces griseus.</title>
        <authorList>
            <person name="Funabashi M."/>
            <person name="Funa N."/>
            <person name="Horinouchi S."/>
        </authorList>
    </citation>
    <scope>NUCLEOTIDE SEQUENCE</scope>
    <source>
        <strain evidence="3">NBRC 13350</strain>
    </source>
</reference>
<dbReference type="HOGENOM" id="CLU_1730373_0_0_11"/>
<protein>
    <recommendedName>
        <fullName evidence="2">Transposase IS4-like domain-containing protein</fullName>
    </recommendedName>
</protein>
<feature type="domain" description="Transposase IS4-like" evidence="2">
    <location>
        <begin position="1"/>
        <end position="97"/>
    </location>
</feature>
<organism evidence="3 5">
    <name type="scientific">Streptomyces griseus subsp. griseus (strain JCM 4626 / CBS 651.72 / NBRC 13350 / KCC S-0626 / ISP 5235)</name>
    <dbReference type="NCBI Taxonomy" id="455632"/>
    <lineage>
        <taxon>Bacteria</taxon>
        <taxon>Bacillati</taxon>
        <taxon>Actinomycetota</taxon>
        <taxon>Actinomycetes</taxon>
        <taxon>Kitasatosporales</taxon>
        <taxon>Streptomycetaceae</taxon>
        <taxon>Streptomyces</taxon>
    </lineage>
</organism>
<dbReference type="GO" id="GO:0003677">
    <property type="term" value="F:DNA binding"/>
    <property type="evidence" value="ECO:0007669"/>
    <property type="project" value="InterPro"/>
</dbReference>
<evidence type="ECO:0000256" key="1">
    <source>
        <dbReference type="SAM" id="MobiDB-lite"/>
    </source>
</evidence>
<dbReference type="InterPro" id="IPR002559">
    <property type="entry name" value="Transposase_11"/>
</dbReference>
<dbReference type="EMBL" id="AP009493">
    <property type="protein sequence ID" value="BAG23947.1"/>
    <property type="molecule type" value="Genomic_DNA"/>
</dbReference>
<dbReference type="EMBL" id="AP009493">
    <property type="protein sequence ID" value="BAG16848.1"/>
    <property type="molecule type" value="Genomic_DNA"/>
</dbReference>
<reference evidence="5" key="1">
    <citation type="journal article" date="2008" name="J. Bacteriol.">
        <title>Genome sequence of the streptomycin-producing microorganism Streptomyces griseus IFO 13350.</title>
        <authorList>
            <person name="Ohnishi Y."/>
            <person name="Ishikawa J."/>
            <person name="Hara H."/>
            <person name="Suzuki H."/>
            <person name="Ikenoya M."/>
            <person name="Ikeda H."/>
            <person name="Yamashita A."/>
            <person name="Hattori M."/>
            <person name="Horinouchi S."/>
        </authorList>
    </citation>
    <scope>NUCLEOTIDE SEQUENCE [LARGE SCALE GENOMIC DNA]</scope>
    <source>
        <strain evidence="5">JCM 4626 / NBRC 13350</strain>
    </source>
</reference>
<accession>B1VKM2</accession>
<gene>
    <name evidence="3" type="ordered locus">SGR_19t</name>
    <name evidence="4" type="ordered locus">SGR_7120t</name>
</gene>
<dbReference type="AlphaFoldDB" id="B1VKM2"/>
<feature type="compositionally biased region" description="Basic residues" evidence="1">
    <location>
        <begin position="79"/>
        <end position="90"/>
    </location>
</feature>
<evidence type="ECO:0000313" key="3">
    <source>
        <dbReference type="EMBL" id="BAG16848.1"/>
    </source>
</evidence>
<sequence length="151" mass="17155">MQAIIDADGRLVIASARPVPGNEADAHTWRESDLPAIAAGTTVIADGAHLGTGLIVPHRRRARRPLLRGQEEDNAEHRCVRHPRRAHLRPHKELENPPRLPPERRRPPPRRPSRRHTPQPRPWPHDPHDTRTRLHLPSTGHLQHALLIVSE</sequence>
<name>B1VKM2_STRGG</name>
<dbReference type="KEGG" id="sgr:SGR_7120t"/>
<reference evidence="3" key="2">
    <citation type="journal article" date="2008" name="J. Bacteriol.">
        <title>The genome sequence of the streptomycin-producing microorganism Streptomyces griseus IFO 13350.</title>
        <authorList>
            <person name="Ohnishi Y."/>
            <person name="Ishikawa J."/>
            <person name="Hara H."/>
            <person name="Suzuki H."/>
            <person name="Ikenoya M."/>
            <person name="Ikeda H."/>
            <person name="Yamashita A."/>
            <person name="Hattori M."/>
            <person name="Horinouchi S."/>
        </authorList>
    </citation>
    <scope>NUCLEOTIDE SEQUENCE</scope>
    <source>
        <strain evidence="3">NBRC 13350</strain>
    </source>
</reference>
<dbReference type="Pfam" id="PF01609">
    <property type="entry name" value="DDE_Tnp_1"/>
    <property type="match status" value="1"/>
</dbReference>
<dbReference type="eggNOG" id="ENOG502ZCDV">
    <property type="taxonomic scope" value="Bacteria"/>
</dbReference>
<dbReference type="GO" id="GO:0006313">
    <property type="term" value="P:DNA transposition"/>
    <property type="evidence" value="ECO:0007669"/>
    <property type="project" value="InterPro"/>
</dbReference>
<dbReference type="GO" id="GO:0004803">
    <property type="term" value="F:transposase activity"/>
    <property type="evidence" value="ECO:0007669"/>
    <property type="project" value="InterPro"/>
</dbReference>
<evidence type="ECO:0000259" key="2">
    <source>
        <dbReference type="Pfam" id="PF01609"/>
    </source>
</evidence>
<dbReference type="KEGG" id="sgr:SGR_19t"/>
<evidence type="ECO:0000313" key="4">
    <source>
        <dbReference type="EMBL" id="BAG23947.1"/>
    </source>
</evidence>
<feature type="compositionally biased region" description="Basic and acidic residues" evidence="1">
    <location>
        <begin position="69"/>
        <end position="78"/>
    </location>
</feature>
<evidence type="ECO:0000313" key="5">
    <source>
        <dbReference type="Proteomes" id="UP000001685"/>
    </source>
</evidence>
<feature type="region of interest" description="Disordered" evidence="1">
    <location>
        <begin position="58"/>
        <end position="139"/>
    </location>
</feature>
<feature type="compositionally biased region" description="Basic and acidic residues" evidence="1">
    <location>
        <begin position="123"/>
        <end position="132"/>
    </location>
</feature>
<dbReference type="Proteomes" id="UP000001685">
    <property type="component" value="Chromosome"/>
</dbReference>
<proteinExistence type="predicted"/>